<comment type="caution">
    <text evidence="1">The sequence shown here is derived from an EMBL/GenBank/DDBJ whole genome shotgun (WGS) entry which is preliminary data.</text>
</comment>
<organism evidence="1 2">
    <name type="scientific">Ladona fulva</name>
    <name type="common">Scarce chaser dragonfly</name>
    <name type="synonym">Libellula fulva</name>
    <dbReference type="NCBI Taxonomy" id="123851"/>
    <lineage>
        <taxon>Eukaryota</taxon>
        <taxon>Metazoa</taxon>
        <taxon>Ecdysozoa</taxon>
        <taxon>Arthropoda</taxon>
        <taxon>Hexapoda</taxon>
        <taxon>Insecta</taxon>
        <taxon>Pterygota</taxon>
        <taxon>Palaeoptera</taxon>
        <taxon>Odonata</taxon>
        <taxon>Epiprocta</taxon>
        <taxon>Anisoptera</taxon>
        <taxon>Libelluloidea</taxon>
        <taxon>Libellulidae</taxon>
        <taxon>Ladona</taxon>
    </lineage>
</organism>
<evidence type="ECO:0000313" key="2">
    <source>
        <dbReference type="Proteomes" id="UP000792457"/>
    </source>
</evidence>
<keyword evidence="2" id="KW-1185">Reference proteome</keyword>
<protein>
    <submittedName>
        <fullName evidence="1">Uncharacterized protein</fullName>
    </submittedName>
</protein>
<evidence type="ECO:0000313" key="1">
    <source>
        <dbReference type="EMBL" id="KAG8233944.1"/>
    </source>
</evidence>
<dbReference type="AlphaFoldDB" id="A0A8K0P7U1"/>
<reference evidence="1" key="2">
    <citation type="submission" date="2017-10" db="EMBL/GenBank/DDBJ databases">
        <title>Ladona fulva Genome sequencing and assembly.</title>
        <authorList>
            <person name="Murali S."/>
            <person name="Richards S."/>
            <person name="Bandaranaike D."/>
            <person name="Bellair M."/>
            <person name="Blankenburg K."/>
            <person name="Chao H."/>
            <person name="Dinh H."/>
            <person name="Doddapaneni H."/>
            <person name="Dugan-Rocha S."/>
            <person name="Elkadiri S."/>
            <person name="Gnanaolivu R."/>
            <person name="Hernandez B."/>
            <person name="Skinner E."/>
            <person name="Javaid M."/>
            <person name="Lee S."/>
            <person name="Li M."/>
            <person name="Ming W."/>
            <person name="Munidasa M."/>
            <person name="Muniz J."/>
            <person name="Nguyen L."/>
            <person name="Hughes D."/>
            <person name="Osuji N."/>
            <person name="Pu L.-L."/>
            <person name="Puazo M."/>
            <person name="Qu C."/>
            <person name="Quiroz J."/>
            <person name="Raj R."/>
            <person name="Weissenberger G."/>
            <person name="Xin Y."/>
            <person name="Zou X."/>
            <person name="Han Y."/>
            <person name="Worley K."/>
            <person name="Muzny D."/>
            <person name="Gibbs R."/>
        </authorList>
    </citation>
    <scope>NUCLEOTIDE SEQUENCE</scope>
    <source>
        <strain evidence="1">Sampled in the wild</strain>
    </source>
</reference>
<dbReference type="EMBL" id="KZ308753">
    <property type="protein sequence ID" value="KAG8233944.1"/>
    <property type="molecule type" value="Genomic_DNA"/>
</dbReference>
<dbReference type="Proteomes" id="UP000792457">
    <property type="component" value="Unassembled WGS sequence"/>
</dbReference>
<accession>A0A8K0P7U1</accession>
<sequence>MQIFLNIGAIDEKNVRVIQPIYCPFVHQQGANATNNNLLNISSRREPRGLQPAALQLQQQKSSDLLGGKHEVS</sequence>
<proteinExistence type="predicted"/>
<reference evidence="1" key="1">
    <citation type="submission" date="2013-04" db="EMBL/GenBank/DDBJ databases">
        <authorList>
            <person name="Qu J."/>
            <person name="Murali S.C."/>
            <person name="Bandaranaike D."/>
            <person name="Bellair M."/>
            <person name="Blankenburg K."/>
            <person name="Chao H."/>
            <person name="Dinh H."/>
            <person name="Doddapaneni H."/>
            <person name="Downs B."/>
            <person name="Dugan-Rocha S."/>
            <person name="Elkadiri S."/>
            <person name="Gnanaolivu R.D."/>
            <person name="Hernandez B."/>
            <person name="Javaid M."/>
            <person name="Jayaseelan J.C."/>
            <person name="Lee S."/>
            <person name="Li M."/>
            <person name="Ming W."/>
            <person name="Munidasa M."/>
            <person name="Muniz J."/>
            <person name="Nguyen L."/>
            <person name="Ongeri F."/>
            <person name="Osuji N."/>
            <person name="Pu L.-L."/>
            <person name="Puazo M."/>
            <person name="Qu C."/>
            <person name="Quiroz J."/>
            <person name="Raj R."/>
            <person name="Weissenberger G."/>
            <person name="Xin Y."/>
            <person name="Zou X."/>
            <person name="Han Y."/>
            <person name="Richards S."/>
            <person name="Worley K."/>
            <person name="Muzny D."/>
            <person name="Gibbs R."/>
        </authorList>
    </citation>
    <scope>NUCLEOTIDE SEQUENCE</scope>
    <source>
        <strain evidence="1">Sampled in the wild</strain>
    </source>
</reference>
<gene>
    <name evidence="1" type="ORF">J437_LFUL005150</name>
</gene>
<name>A0A8K0P7U1_LADFU</name>